<protein>
    <submittedName>
        <fullName evidence="1">Uncharacterized protein</fullName>
    </submittedName>
</protein>
<evidence type="ECO:0000313" key="1">
    <source>
        <dbReference type="EMBL" id="QHU27951.1"/>
    </source>
</evidence>
<name>A0A6C0LE48_9ZZZZ</name>
<dbReference type="EMBL" id="MN740466">
    <property type="protein sequence ID" value="QHU27951.1"/>
    <property type="molecule type" value="Genomic_DNA"/>
</dbReference>
<sequence length="219" mass="25810">MKLALILFGISLEINRYWQYGALYSIDYNNSYDNYQRYIFDYFKGKGYDIDVYISTNNLNSDNDIAEIIDKYKPVKYRIADDNDNGEDGEDDKDYIISRNKKLESAIDLCIEGGGEYDLVLITRFDLLFQKDFADSNIQLDKINIVSVLERPNLICDNFYLFPHKYLKDFQQVIRKCANINHRNIKNDLEKIAPINYILNENRDISELSFYKIAKTSYI</sequence>
<organism evidence="1">
    <name type="scientific">viral metagenome</name>
    <dbReference type="NCBI Taxonomy" id="1070528"/>
    <lineage>
        <taxon>unclassified sequences</taxon>
        <taxon>metagenomes</taxon>
        <taxon>organismal metagenomes</taxon>
    </lineage>
</organism>
<proteinExistence type="predicted"/>
<reference evidence="1" key="1">
    <citation type="journal article" date="2020" name="Nature">
        <title>Giant virus diversity and host interactions through global metagenomics.</title>
        <authorList>
            <person name="Schulz F."/>
            <person name="Roux S."/>
            <person name="Paez-Espino D."/>
            <person name="Jungbluth S."/>
            <person name="Walsh D.A."/>
            <person name="Denef V.J."/>
            <person name="McMahon K.D."/>
            <person name="Konstantinidis K.T."/>
            <person name="Eloe-Fadrosh E.A."/>
            <person name="Kyrpides N.C."/>
            <person name="Woyke T."/>
        </authorList>
    </citation>
    <scope>NUCLEOTIDE SEQUENCE</scope>
    <source>
        <strain evidence="1">GVMAG-M-3300027769-26</strain>
    </source>
</reference>
<dbReference type="AlphaFoldDB" id="A0A6C0LE48"/>
<accession>A0A6C0LE48</accession>